<protein>
    <submittedName>
        <fullName evidence="2">Uncharacterized protein</fullName>
    </submittedName>
</protein>
<comment type="caution">
    <text evidence="2">The sequence shown here is derived from an EMBL/GenBank/DDBJ whole genome shotgun (WGS) entry which is preliminary data.</text>
</comment>
<organism evidence="2 3">
    <name type="scientific">Prevotella bivia</name>
    <dbReference type="NCBI Taxonomy" id="28125"/>
    <lineage>
        <taxon>Bacteria</taxon>
        <taxon>Pseudomonadati</taxon>
        <taxon>Bacteroidota</taxon>
        <taxon>Bacteroidia</taxon>
        <taxon>Bacteroidales</taxon>
        <taxon>Prevotellaceae</taxon>
        <taxon>Prevotella</taxon>
    </lineage>
</organism>
<evidence type="ECO:0000313" key="3">
    <source>
        <dbReference type="Proteomes" id="UP000070093"/>
    </source>
</evidence>
<accession>A0A137SZQ2</accession>
<dbReference type="AlphaFoldDB" id="A0A137SZQ2"/>
<dbReference type="PATRIC" id="fig|28125.4.peg.634"/>
<evidence type="ECO:0000313" key="2">
    <source>
        <dbReference type="EMBL" id="KXO17887.1"/>
    </source>
</evidence>
<dbReference type="EMBL" id="LTAG01000025">
    <property type="protein sequence ID" value="KXO17887.1"/>
    <property type="molecule type" value="Genomic_DNA"/>
</dbReference>
<dbReference type="STRING" id="28125.HMPREF3202_00642"/>
<sequence>MSSIKMNKYITALLVVLATTGVEAQTYQSALKAVLGDVAIENPNYHQVYKEFEDNIINILKSINEENDENKVEPTHAKLFACQIDITLCQTIKDSYSLNIPKNKVVLPSPSTNSSIFIRGPNA</sequence>
<feature type="signal peptide" evidence="1">
    <location>
        <begin position="1"/>
        <end position="24"/>
    </location>
</feature>
<dbReference type="Proteomes" id="UP000070093">
    <property type="component" value="Unassembled WGS sequence"/>
</dbReference>
<gene>
    <name evidence="2" type="ORF">HMPREF3202_00642</name>
</gene>
<keyword evidence="1" id="KW-0732">Signal</keyword>
<evidence type="ECO:0000256" key="1">
    <source>
        <dbReference type="SAM" id="SignalP"/>
    </source>
</evidence>
<name>A0A137SZQ2_9BACT</name>
<proteinExistence type="predicted"/>
<reference evidence="2 3" key="1">
    <citation type="submission" date="2016-02" db="EMBL/GenBank/DDBJ databases">
        <authorList>
            <person name="Wen L."/>
            <person name="He K."/>
            <person name="Yang H."/>
        </authorList>
    </citation>
    <scope>NUCLEOTIDE SEQUENCE [LARGE SCALE GENOMIC DNA]</scope>
    <source>
        <strain evidence="2 3">GED7880</strain>
    </source>
</reference>
<feature type="chain" id="PRO_5007481248" evidence="1">
    <location>
        <begin position="25"/>
        <end position="123"/>
    </location>
</feature>